<organism evidence="2 3">
    <name type="scientific">Ranatra chinensis</name>
    <dbReference type="NCBI Taxonomy" id="642074"/>
    <lineage>
        <taxon>Eukaryota</taxon>
        <taxon>Metazoa</taxon>
        <taxon>Ecdysozoa</taxon>
        <taxon>Arthropoda</taxon>
        <taxon>Hexapoda</taxon>
        <taxon>Insecta</taxon>
        <taxon>Pterygota</taxon>
        <taxon>Neoptera</taxon>
        <taxon>Paraneoptera</taxon>
        <taxon>Hemiptera</taxon>
        <taxon>Heteroptera</taxon>
        <taxon>Panheteroptera</taxon>
        <taxon>Nepomorpha</taxon>
        <taxon>Nepidae</taxon>
        <taxon>Ranatrinae</taxon>
        <taxon>Ranatra</taxon>
    </lineage>
</organism>
<comment type="caution">
    <text evidence="2">The sequence shown here is derived from an EMBL/GenBank/DDBJ whole genome shotgun (WGS) entry which is preliminary data.</text>
</comment>
<evidence type="ECO:0000313" key="3">
    <source>
        <dbReference type="Proteomes" id="UP001558652"/>
    </source>
</evidence>
<name>A0ABD0Y1Y0_9HEMI</name>
<keyword evidence="1" id="KW-0472">Membrane</keyword>
<keyword evidence="1" id="KW-0812">Transmembrane</keyword>
<dbReference type="Proteomes" id="UP001558652">
    <property type="component" value="Unassembled WGS sequence"/>
</dbReference>
<feature type="transmembrane region" description="Helical" evidence="1">
    <location>
        <begin position="52"/>
        <end position="72"/>
    </location>
</feature>
<protein>
    <submittedName>
        <fullName evidence="2">Uncharacterized protein</fullName>
    </submittedName>
</protein>
<accession>A0ABD0Y1Y0</accession>
<feature type="transmembrane region" description="Helical" evidence="1">
    <location>
        <begin position="27"/>
        <end position="45"/>
    </location>
</feature>
<evidence type="ECO:0000256" key="1">
    <source>
        <dbReference type="SAM" id="Phobius"/>
    </source>
</evidence>
<evidence type="ECO:0000313" key="2">
    <source>
        <dbReference type="EMBL" id="KAL1117456.1"/>
    </source>
</evidence>
<dbReference type="EMBL" id="JBFDAA010000016">
    <property type="protein sequence ID" value="KAL1117456.1"/>
    <property type="molecule type" value="Genomic_DNA"/>
</dbReference>
<sequence length="154" mass="17172">MASKRLNMSYKNEKQETPEIEYYMPDVVSYTAGLVLILPLVIVVYRGRPCSVIPGLVAVVVMLAADLSPVLYRSWQIIVTLVRRHLFISQLTQLSSRLWVVTSKPPLTMAARTLGRSIDNGVESDAGRSGPLRPAYATHTLLSVYTFLPLVLNR</sequence>
<proteinExistence type="predicted"/>
<dbReference type="AlphaFoldDB" id="A0ABD0Y1Y0"/>
<keyword evidence="1" id="KW-1133">Transmembrane helix</keyword>
<gene>
    <name evidence="2" type="ORF">AAG570_004782</name>
</gene>
<reference evidence="2 3" key="1">
    <citation type="submission" date="2024-07" db="EMBL/GenBank/DDBJ databases">
        <title>Chromosome-level genome assembly of the water stick insect Ranatra chinensis (Heteroptera: Nepidae).</title>
        <authorList>
            <person name="Liu X."/>
        </authorList>
    </citation>
    <scope>NUCLEOTIDE SEQUENCE [LARGE SCALE GENOMIC DNA]</scope>
    <source>
        <strain evidence="2">Cailab_2021Rc</strain>
        <tissue evidence="2">Muscle</tissue>
    </source>
</reference>
<keyword evidence="3" id="KW-1185">Reference proteome</keyword>